<reference evidence="7 8" key="1">
    <citation type="submission" date="2020-04" db="EMBL/GenBank/DDBJ databases">
        <authorList>
            <person name="Klaysubun C."/>
            <person name="Duangmal K."/>
            <person name="Lipun K."/>
        </authorList>
    </citation>
    <scope>NUCLEOTIDE SEQUENCE [LARGE SCALE GENOMIC DNA]</scope>
    <source>
        <strain evidence="7 8">DSM 45300</strain>
    </source>
</reference>
<organism evidence="7 8">
    <name type="scientific">Pseudonocardia bannensis</name>
    <dbReference type="NCBI Taxonomy" id="630973"/>
    <lineage>
        <taxon>Bacteria</taxon>
        <taxon>Bacillati</taxon>
        <taxon>Actinomycetota</taxon>
        <taxon>Actinomycetes</taxon>
        <taxon>Pseudonocardiales</taxon>
        <taxon>Pseudonocardiaceae</taxon>
        <taxon>Pseudonocardia</taxon>
    </lineage>
</organism>
<evidence type="ECO:0000256" key="3">
    <source>
        <dbReference type="ARBA" id="ARBA00022692"/>
    </source>
</evidence>
<dbReference type="EMBL" id="JAAXKZ010000056">
    <property type="protein sequence ID" value="NMH93067.1"/>
    <property type="molecule type" value="Genomic_DNA"/>
</dbReference>
<dbReference type="AlphaFoldDB" id="A0A848DK24"/>
<comment type="subcellular location">
    <subcellularLocation>
        <location evidence="1">Cell membrane</location>
        <topology evidence="1">Multi-pass membrane protein</topology>
    </subcellularLocation>
</comment>
<keyword evidence="4 6" id="KW-1133">Transmembrane helix</keyword>
<evidence type="ECO:0000256" key="4">
    <source>
        <dbReference type="ARBA" id="ARBA00022989"/>
    </source>
</evidence>
<dbReference type="RefSeq" id="WP_169413766.1">
    <property type="nucleotide sequence ID" value="NZ_JAAXKZ010000056.1"/>
</dbReference>
<evidence type="ECO:0000256" key="6">
    <source>
        <dbReference type="SAM" id="Phobius"/>
    </source>
</evidence>
<dbReference type="PANTHER" id="PTHR30086">
    <property type="entry name" value="ARGININE EXPORTER PROTEIN ARGO"/>
    <property type="match status" value="1"/>
</dbReference>
<evidence type="ECO:0000313" key="7">
    <source>
        <dbReference type="EMBL" id="NMH93067.1"/>
    </source>
</evidence>
<keyword evidence="5 6" id="KW-0472">Membrane</keyword>
<dbReference type="PANTHER" id="PTHR30086:SF20">
    <property type="entry name" value="ARGININE EXPORTER PROTEIN ARGO-RELATED"/>
    <property type="match status" value="1"/>
</dbReference>
<keyword evidence="2" id="KW-1003">Cell membrane</keyword>
<gene>
    <name evidence="7" type="ORF">HF519_16090</name>
</gene>
<evidence type="ECO:0000256" key="1">
    <source>
        <dbReference type="ARBA" id="ARBA00004651"/>
    </source>
</evidence>
<dbReference type="GO" id="GO:0005886">
    <property type="term" value="C:plasma membrane"/>
    <property type="evidence" value="ECO:0007669"/>
    <property type="project" value="UniProtKB-SubCell"/>
</dbReference>
<dbReference type="Proteomes" id="UP000586918">
    <property type="component" value="Unassembled WGS sequence"/>
</dbReference>
<feature type="transmembrane region" description="Helical" evidence="6">
    <location>
        <begin position="155"/>
        <end position="184"/>
    </location>
</feature>
<sequence>MGWLAVFFGAAVLIALTPGSNNLVGLHHGMTHGLGPSLVGLLGRLLAFALMVAAVAAGLAQVLAASGYALTVIKWVGVAYLAWLGGLILYRTWRHDPAAGLPEAVAGPDGAAVPPGAPLVTVLRKEFLVAITNPKAMLIFTAFMPQFVDPGRGPVAWQVAVLGLVYLLAEFLAGTVYIGAGAAVRSAALTVRARRNLDRATGGVLLGMAGALATSPT</sequence>
<feature type="transmembrane region" description="Helical" evidence="6">
    <location>
        <begin position="72"/>
        <end position="93"/>
    </location>
</feature>
<evidence type="ECO:0000256" key="5">
    <source>
        <dbReference type="ARBA" id="ARBA00023136"/>
    </source>
</evidence>
<evidence type="ECO:0000256" key="2">
    <source>
        <dbReference type="ARBA" id="ARBA00022475"/>
    </source>
</evidence>
<comment type="caution">
    <text evidence="7">The sequence shown here is derived from an EMBL/GenBank/DDBJ whole genome shotgun (WGS) entry which is preliminary data.</text>
</comment>
<proteinExistence type="predicted"/>
<keyword evidence="8" id="KW-1185">Reference proteome</keyword>
<keyword evidence="3 6" id="KW-0812">Transmembrane</keyword>
<feature type="transmembrane region" description="Helical" evidence="6">
    <location>
        <begin position="45"/>
        <end position="65"/>
    </location>
</feature>
<accession>A0A848DK24</accession>
<protein>
    <submittedName>
        <fullName evidence="7">LysE family translocator</fullName>
    </submittedName>
</protein>
<dbReference type="Pfam" id="PF01810">
    <property type="entry name" value="LysE"/>
    <property type="match status" value="1"/>
</dbReference>
<dbReference type="InterPro" id="IPR001123">
    <property type="entry name" value="LeuE-type"/>
</dbReference>
<name>A0A848DK24_9PSEU</name>
<evidence type="ECO:0000313" key="8">
    <source>
        <dbReference type="Proteomes" id="UP000586918"/>
    </source>
</evidence>
<dbReference type="PIRSF" id="PIRSF006324">
    <property type="entry name" value="LeuE"/>
    <property type="match status" value="1"/>
</dbReference>
<dbReference type="GO" id="GO:0015171">
    <property type="term" value="F:amino acid transmembrane transporter activity"/>
    <property type="evidence" value="ECO:0007669"/>
    <property type="project" value="TreeGrafter"/>
</dbReference>